<evidence type="ECO:0000313" key="1">
    <source>
        <dbReference type="EMBL" id="KAK8214852.1"/>
    </source>
</evidence>
<dbReference type="EMBL" id="JAMKPW020000010">
    <property type="protein sequence ID" value="KAK8214852.1"/>
    <property type="molecule type" value="Genomic_DNA"/>
</dbReference>
<dbReference type="Proteomes" id="UP001320706">
    <property type="component" value="Unassembled WGS sequence"/>
</dbReference>
<reference evidence="1" key="1">
    <citation type="submission" date="2024-02" db="EMBL/GenBank/DDBJ databases">
        <title>Metagenome Assembled Genome of Zalaria obscura JY119.</title>
        <authorList>
            <person name="Vighnesh L."/>
            <person name="Jagadeeshwari U."/>
            <person name="Venkata Ramana C."/>
            <person name="Sasikala C."/>
        </authorList>
    </citation>
    <scope>NUCLEOTIDE SEQUENCE</scope>
    <source>
        <strain evidence="1">JY119</strain>
    </source>
</reference>
<keyword evidence="2" id="KW-1185">Reference proteome</keyword>
<comment type="caution">
    <text evidence="1">The sequence shown here is derived from an EMBL/GenBank/DDBJ whole genome shotgun (WGS) entry which is preliminary data.</text>
</comment>
<protein>
    <submittedName>
        <fullName evidence="1">Uncharacterized protein</fullName>
    </submittedName>
</protein>
<sequence length="608" mass="66388">MVLQGCSLGDRRRRRYSRFLENKRLRVLLLEGPLFRVFASAIGELITCACCKPELAKCDAAATPPFPRMLPDNLLQLCREPSGARLLASSCMYVSVLAPLSRPSKQTTGITIQPFSVLCKGYIKRIILAHWVKSHSLNQSGAKMAARLFSLGVVGTLAAAAAHPKLITETVTVKARQVFQEFDGIGMSEAFGHAAVLHGDSGLSAEHSTEILDYLFSNKGAALTILRNDITEAIEPNSPGSPSAAPQYVWDDYDDGQLWLSQQAYARGVRTFYADAWSAPHYMKTNNNTNDGGYLCGVTNATCATGDWRVAYANYLVQYLRDYAQSGIYYDYIGFLNEPEENVTYSSMLSDGQQAADFIEVFYPILKRSGFKTQIACCDNDGWENSRRMVEQMQAATGAAAGAYNDLGLVTSHGYSSPPTTPLPTEGKKVWETEWADLSTQGQQPWYNNSESAEALTWANNIQHAFTVSNVSAFLGWVGTTGSFASNDALIEVVGDAYLVSPRLWAFAQFSRFVRPGAKRVGAASTNSTLSVSAFVNSDRSTAVQVINNSDTDKEVKVEGLWAPGKHALTYLSNNANNLTAGVPQYIGRNGWQAKVPARSMVSFVVSK</sequence>
<organism evidence="1 2">
    <name type="scientific">Zalaria obscura</name>
    <dbReference type="NCBI Taxonomy" id="2024903"/>
    <lineage>
        <taxon>Eukaryota</taxon>
        <taxon>Fungi</taxon>
        <taxon>Dikarya</taxon>
        <taxon>Ascomycota</taxon>
        <taxon>Pezizomycotina</taxon>
        <taxon>Dothideomycetes</taxon>
        <taxon>Dothideomycetidae</taxon>
        <taxon>Dothideales</taxon>
        <taxon>Zalariaceae</taxon>
        <taxon>Zalaria</taxon>
    </lineage>
</organism>
<name>A0ACC3SHS2_9PEZI</name>
<proteinExistence type="predicted"/>
<gene>
    <name evidence="1" type="ORF">M8818_002435</name>
</gene>
<accession>A0ACC3SHS2</accession>
<evidence type="ECO:0000313" key="2">
    <source>
        <dbReference type="Proteomes" id="UP001320706"/>
    </source>
</evidence>